<sequence>MLRDTVSGLEKILRNDVDAPKVVLVIGPPGSMKTSFCFSVMSRHLSGAGEIGMYLTLEETSASHAKNMKSIGIDYGKNLFISDFTDIRELELVGDESPTDYISLIERLVRNFKQKHGKAFTMLTIDSLGALYSLMDDGISLRKSMYHFFKNLREMGLFTMLIMEGSIADGKFYSGTEAFLSDGVIYLGMDSNRGKITRFVQVGKMRACDHSMERHALEVGRGGLQVLGPMLGNS</sequence>
<organism evidence="5 6">
    <name type="scientific">Candidatus Sysuiplasma superficiale</name>
    <dbReference type="NCBI Taxonomy" id="2823368"/>
    <lineage>
        <taxon>Archaea</taxon>
        <taxon>Methanobacteriati</taxon>
        <taxon>Thermoplasmatota</taxon>
        <taxon>Thermoplasmata</taxon>
        <taxon>Candidatus Sysuiplasmatales</taxon>
        <taxon>Candidatus Sysuiplasmataceae</taxon>
        <taxon>Candidatus Sysuiplasma</taxon>
    </lineage>
</organism>
<evidence type="ECO:0000313" key="5">
    <source>
        <dbReference type="EMBL" id="MBX8645089.1"/>
    </source>
</evidence>
<dbReference type="EMBL" id="JAHEAC010000168">
    <property type="protein sequence ID" value="MBX8645089.1"/>
    <property type="molecule type" value="Genomic_DNA"/>
</dbReference>
<dbReference type="InterPro" id="IPR027417">
    <property type="entry name" value="P-loop_NTPase"/>
</dbReference>
<dbReference type="PROSITE" id="PS51146">
    <property type="entry name" value="KAIC"/>
    <property type="match status" value="1"/>
</dbReference>
<reference evidence="5" key="1">
    <citation type="submission" date="2021-05" db="EMBL/GenBank/DDBJ databases">
        <title>Genomic insights into ecological role and evolution of a novel Thermoplasmata order Candidatus Sysuiplasmatales.</title>
        <authorList>
            <person name="Yuan Y."/>
        </authorList>
    </citation>
    <scope>NUCLEOTIDE SEQUENCE</scope>
    <source>
        <strain evidence="5">TUT19-bin139</strain>
        <strain evidence="4">YP2-bin.285</strain>
    </source>
</reference>
<dbReference type="InterPro" id="IPR010624">
    <property type="entry name" value="KaiC_dom"/>
</dbReference>
<accession>A0A8J7YUT5</accession>
<dbReference type="SUPFAM" id="SSF52540">
    <property type="entry name" value="P-loop containing nucleoside triphosphate hydrolases"/>
    <property type="match status" value="1"/>
</dbReference>
<evidence type="ECO:0000313" key="4">
    <source>
        <dbReference type="EMBL" id="MBX8632251.1"/>
    </source>
</evidence>
<dbReference type="GO" id="GO:0005524">
    <property type="term" value="F:ATP binding"/>
    <property type="evidence" value="ECO:0007669"/>
    <property type="project" value="UniProtKB-KW"/>
</dbReference>
<dbReference type="PANTHER" id="PTHR43637">
    <property type="entry name" value="UPF0273 PROTEIN TM_0370"/>
    <property type="match status" value="1"/>
</dbReference>
<comment type="caution">
    <text evidence="5">The sequence shown here is derived from an EMBL/GenBank/DDBJ whole genome shotgun (WGS) entry which is preliminary data.</text>
</comment>
<evidence type="ECO:0000256" key="1">
    <source>
        <dbReference type="ARBA" id="ARBA00022741"/>
    </source>
</evidence>
<name>A0A8J7YUT5_9ARCH</name>
<keyword evidence="2" id="KW-0067">ATP-binding</keyword>
<proteinExistence type="predicted"/>
<gene>
    <name evidence="4" type="ORF">J9259_07040</name>
    <name evidence="5" type="ORF">KIY12_10305</name>
</gene>
<protein>
    <submittedName>
        <fullName evidence="5">RAD55 family ATPase</fullName>
    </submittedName>
    <submittedName>
        <fullName evidence="4">Signal transduction protein</fullName>
    </submittedName>
</protein>
<dbReference type="EMBL" id="JAGVSJ010000018">
    <property type="protein sequence ID" value="MBX8632251.1"/>
    <property type="molecule type" value="Genomic_DNA"/>
</dbReference>
<dbReference type="InterPro" id="IPR014774">
    <property type="entry name" value="KaiC-like_dom"/>
</dbReference>
<feature type="domain" description="KaiC" evidence="3">
    <location>
        <begin position="1"/>
        <end position="234"/>
    </location>
</feature>
<dbReference type="Pfam" id="PF06745">
    <property type="entry name" value="ATPase"/>
    <property type="match status" value="1"/>
</dbReference>
<evidence type="ECO:0000259" key="3">
    <source>
        <dbReference type="PROSITE" id="PS51146"/>
    </source>
</evidence>
<dbReference type="Proteomes" id="UP000716004">
    <property type="component" value="Unassembled WGS sequence"/>
</dbReference>
<keyword evidence="1" id="KW-0547">Nucleotide-binding</keyword>
<dbReference type="AlphaFoldDB" id="A0A8J7YUT5"/>
<evidence type="ECO:0000256" key="2">
    <source>
        <dbReference type="ARBA" id="ARBA00022840"/>
    </source>
</evidence>
<dbReference type="Proteomes" id="UP000750197">
    <property type="component" value="Unassembled WGS sequence"/>
</dbReference>
<evidence type="ECO:0000313" key="6">
    <source>
        <dbReference type="Proteomes" id="UP000750197"/>
    </source>
</evidence>
<dbReference type="Gene3D" id="3.40.50.300">
    <property type="entry name" value="P-loop containing nucleotide triphosphate hydrolases"/>
    <property type="match status" value="1"/>
</dbReference>